<gene>
    <name evidence="1" type="ORF">KSF_103420</name>
</gene>
<evidence type="ECO:0000313" key="1">
    <source>
        <dbReference type="EMBL" id="GHP00295.1"/>
    </source>
</evidence>
<sequence length="56" mass="6509">MRWSDGRLLITTSMGQEVLERAEAALLREYLDLIVDLDAESFQMGSLEQERHRAEE</sequence>
<protein>
    <submittedName>
        <fullName evidence="1">Uncharacterized protein</fullName>
    </submittedName>
</protein>
<dbReference type="AlphaFoldDB" id="A0A8J3IYJ1"/>
<dbReference type="RefSeq" id="WP_220210839.1">
    <property type="nucleotide sequence ID" value="NZ_BNJK01000002.1"/>
</dbReference>
<reference evidence="1" key="1">
    <citation type="submission" date="2020-10" db="EMBL/GenBank/DDBJ databases">
        <title>Taxonomic study of unclassified bacteria belonging to the class Ktedonobacteria.</title>
        <authorList>
            <person name="Yabe S."/>
            <person name="Wang C.M."/>
            <person name="Zheng Y."/>
            <person name="Sakai Y."/>
            <person name="Cavaletti L."/>
            <person name="Monciardini P."/>
            <person name="Donadio S."/>
        </authorList>
    </citation>
    <scope>NUCLEOTIDE SEQUENCE</scope>
    <source>
        <strain evidence="1">ID150040</strain>
    </source>
</reference>
<accession>A0A8J3IYJ1</accession>
<keyword evidence="2" id="KW-1185">Reference proteome</keyword>
<comment type="caution">
    <text evidence="1">The sequence shown here is derived from an EMBL/GenBank/DDBJ whole genome shotgun (WGS) entry which is preliminary data.</text>
</comment>
<organism evidence="1 2">
    <name type="scientific">Reticulibacter mediterranei</name>
    <dbReference type="NCBI Taxonomy" id="2778369"/>
    <lineage>
        <taxon>Bacteria</taxon>
        <taxon>Bacillati</taxon>
        <taxon>Chloroflexota</taxon>
        <taxon>Ktedonobacteria</taxon>
        <taxon>Ktedonobacterales</taxon>
        <taxon>Reticulibacteraceae</taxon>
        <taxon>Reticulibacter</taxon>
    </lineage>
</organism>
<name>A0A8J3IYJ1_9CHLR</name>
<dbReference type="Proteomes" id="UP000597444">
    <property type="component" value="Unassembled WGS sequence"/>
</dbReference>
<proteinExistence type="predicted"/>
<evidence type="ECO:0000313" key="2">
    <source>
        <dbReference type="Proteomes" id="UP000597444"/>
    </source>
</evidence>
<dbReference type="EMBL" id="BNJK01000002">
    <property type="protein sequence ID" value="GHP00295.1"/>
    <property type="molecule type" value="Genomic_DNA"/>
</dbReference>